<feature type="signal peptide" evidence="2">
    <location>
        <begin position="1"/>
        <end position="21"/>
    </location>
</feature>
<dbReference type="Gramene" id="TraesCS7A02G300200.1">
    <property type="protein sequence ID" value="TraesCS7A02G300200.1"/>
    <property type="gene ID" value="TraesCS7A02G300200"/>
</dbReference>
<organism evidence="3">
    <name type="scientific">Triticum aestivum</name>
    <name type="common">Wheat</name>
    <dbReference type="NCBI Taxonomy" id="4565"/>
    <lineage>
        <taxon>Eukaryota</taxon>
        <taxon>Viridiplantae</taxon>
        <taxon>Streptophyta</taxon>
        <taxon>Embryophyta</taxon>
        <taxon>Tracheophyta</taxon>
        <taxon>Spermatophyta</taxon>
        <taxon>Magnoliopsida</taxon>
        <taxon>Liliopsida</taxon>
        <taxon>Poales</taxon>
        <taxon>Poaceae</taxon>
        <taxon>BOP clade</taxon>
        <taxon>Pooideae</taxon>
        <taxon>Triticodae</taxon>
        <taxon>Triticeae</taxon>
        <taxon>Triticinae</taxon>
        <taxon>Triticum</taxon>
    </lineage>
</organism>
<evidence type="ECO:0000256" key="2">
    <source>
        <dbReference type="SAM" id="SignalP"/>
    </source>
</evidence>
<dbReference type="Gramene" id="TraesMAC7A03G03929430.1">
    <property type="protein sequence ID" value="TraesMAC7A03G03929430.1"/>
    <property type="gene ID" value="TraesMAC7A03G03929430"/>
</dbReference>
<evidence type="ECO:0000313" key="4">
    <source>
        <dbReference type="Proteomes" id="UP000019116"/>
    </source>
</evidence>
<name>A0A3B6RJZ3_WHEAT</name>
<feature type="chain" id="PRO_5043180124" evidence="2">
    <location>
        <begin position="22"/>
        <end position="142"/>
    </location>
</feature>
<dbReference type="Gramene" id="TraesJAG7A03G03912000.1">
    <property type="protein sequence ID" value="TraesJAG7A03G03912000.1"/>
    <property type="gene ID" value="TraesJAG7A03G03912000"/>
</dbReference>
<protein>
    <submittedName>
        <fullName evidence="3">Uncharacterized protein</fullName>
    </submittedName>
</protein>
<keyword evidence="2" id="KW-0732">Signal</keyword>
<evidence type="ECO:0000256" key="1">
    <source>
        <dbReference type="SAM" id="MobiDB-lite"/>
    </source>
</evidence>
<sequence length="142" mass="15276">MTSARGTVAAWLLHCLRVVAPPPCCRAPILRGPPRLGADEDRRDPRHCFLHPAARAVPALHYAGTPRCSDPSWWKPDTDTCGSTSSMSSAMKQQSIYPPQCSSPGSIALPPFPLYLSGFPTEVDGGFEDLQAAEDLGDSEDL</sequence>
<reference evidence="3" key="1">
    <citation type="submission" date="2018-08" db="EMBL/GenBank/DDBJ databases">
        <authorList>
            <person name="Rossello M."/>
        </authorList>
    </citation>
    <scope>NUCLEOTIDE SEQUENCE [LARGE SCALE GENOMIC DNA]</scope>
    <source>
        <strain evidence="3">cv. Chinese Spring</strain>
    </source>
</reference>
<keyword evidence="4" id="KW-1185">Reference proteome</keyword>
<dbReference type="Gramene" id="TraesLDM7A03G03933720.1">
    <property type="protein sequence ID" value="TraesLDM7A03G03933720.1"/>
    <property type="gene ID" value="TraesLDM7A03G03933720"/>
</dbReference>
<dbReference type="Gramene" id="TraesJUL7A03G03966480.1">
    <property type="protein sequence ID" value="TraesJUL7A03G03966480.1"/>
    <property type="gene ID" value="TraesJUL7A03G03966480"/>
</dbReference>
<feature type="compositionally biased region" description="Polar residues" evidence="1">
    <location>
        <begin position="80"/>
        <end position="102"/>
    </location>
</feature>
<dbReference type="Gramene" id="TraesARI7A03G03903090.1">
    <property type="protein sequence ID" value="TraesARI7A03G03903090.1"/>
    <property type="gene ID" value="TraesARI7A03G03903090"/>
</dbReference>
<dbReference type="Gramene" id="TraesROB_scaffold_006903_01G000100.1">
    <property type="protein sequence ID" value="TraesROB_scaffold_006903_01G000100.1"/>
    <property type="gene ID" value="TraesROB_scaffold_006903_01G000100"/>
</dbReference>
<dbReference type="Gramene" id="TraesWEE_scaffold_005061_01G000100.1">
    <property type="protein sequence ID" value="TraesWEE_scaffold_005061_01G000100.1"/>
    <property type="gene ID" value="TraesWEE_scaffold_005061_01G000100"/>
</dbReference>
<evidence type="ECO:0000313" key="3">
    <source>
        <dbReference type="EnsemblPlants" id="TraesCS7A02G300200.1"/>
    </source>
</evidence>
<dbReference type="Gramene" id="TraesCLE_scaffold_005598_01G000100.1">
    <property type="protein sequence ID" value="TraesCLE_scaffold_005598_01G000100.1"/>
    <property type="gene ID" value="TraesCLE_scaffold_005598_01G000100"/>
</dbReference>
<accession>A0A3B6RJZ3</accession>
<dbReference type="EnsemblPlants" id="TraesCS7A02G300200.1">
    <property type="protein sequence ID" value="TraesCS7A02G300200.1"/>
    <property type="gene ID" value="TraesCS7A02G300200"/>
</dbReference>
<reference evidence="3" key="2">
    <citation type="submission" date="2018-10" db="UniProtKB">
        <authorList>
            <consortium name="EnsemblPlants"/>
        </authorList>
    </citation>
    <scope>IDENTIFICATION</scope>
</reference>
<proteinExistence type="predicted"/>
<dbReference type="OrthoDB" id="706501at2759"/>
<feature type="region of interest" description="Disordered" evidence="1">
    <location>
        <begin position="79"/>
        <end position="102"/>
    </location>
</feature>
<dbReference type="Gramene" id="TraesSYM7A03G03883130.1">
    <property type="protein sequence ID" value="TraesSYM7A03G03883130.1"/>
    <property type="gene ID" value="TraesSYM7A03G03883130"/>
</dbReference>
<dbReference type="Gramene" id="TraesNOR7A03G03973550.1">
    <property type="protein sequence ID" value="TraesNOR7A03G03973550.1"/>
    <property type="gene ID" value="TraesNOR7A03G03973550"/>
</dbReference>
<dbReference type="Gramene" id="TraesSTA7A03G03925380.1">
    <property type="protein sequence ID" value="TraesSTA7A03G03925380.1"/>
    <property type="gene ID" value="TraesSTA7A03G03925380"/>
</dbReference>
<dbReference type="Gramene" id="TraesCS7A03G0740100.1">
    <property type="protein sequence ID" value="TraesCS7A03G0740100.1.CDS"/>
    <property type="gene ID" value="TraesCS7A03G0740100"/>
</dbReference>
<dbReference type="Proteomes" id="UP000019116">
    <property type="component" value="Chromosome 7A"/>
</dbReference>
<dbReference type="Gramene" id="TraesCAD_scaffold_007961_01G000100.1">
    <property type="protein sequence ID" value="TraesCAD_scaffold_007961_01G000100.1"/>
    <property type="gene ID" value="TraesCAD_scaffold_007961_01G000100"/>
</dbReference>
<dbReference type="AlphaFoldDB" id="A0A3B6RJZ3"/>
<dbReference type="Gramene" id="TraesRN7A0100720100.1">
    <property type="protein sequence ID" value="TraesRN7A0100720100.1"/>
    <property type="gene ID" value="TraesRN7A0100720100"/>
</dbReference>